<proteinExistence type="predicted"/>
<feature type="transmembrane region" description="Helical" evidence="6">
    <location>
        <begin position="143"/>
        <end position="160"/>
    </location>
</feature>
<reference evidence="8" key="1">
    <citation type="submission" date="2021-01" db="EMBL/GenBank/DDBJ databases">
        <authorList>
            <person name="Corre E."/>
            <person name="Pelletier E."/>
            <person name="Niang G."/>
            <person name="Scheremetjew M."/>
            <person name="Finn R."/>
            <person name="Kale V."/>
            <person name="Holt S."/>
            <person name="Cochrane G."/>
            <person name="Meng A."/>
            <person name="Brown T."/>
            <person name="Cohen L."/>
        </authorList>
    </citation>
    <scope>NUCLEOTIDE SEQUENCE</scope>
    <source>
        <strain evidence="8">CCMP622</strain>
    </source>
</reference>
<keyword evidence="4 6" id="KW-1133">Transmembrane helix</keyword>
<feature type="domain" description="GOST seven transmembrane" evidence="7">
    <location>
        <begin position="1"/>
        <end position="202"/>
    </location>
</feature>
<dbReference type="InterPro" id="IPR009637">
    <property type="entry name" value="GPR107/GPR108-like"/>
</dbReference>
<dbReference type="InterPro" id="IPR053937">
    <property type="entry name" value="GOST_TM"/>
</dbReference>
<keyword evidence="3" id="KW-0732">Signal</keyword>
<comment type="subcellular location">
    <subcellularLocation>
        <location evidence="1">Membrane</location>
        <topology evidence="1">Multi-pass membrane protein</topology>
    </subcellularLocation>
</comment>
<evidence type="ECO:0000256" key="5">
    <source>
        <dbReference type="ARBA" id="ARBA00023136"/>
    </source>
</evidence>
<accession>A0A7S2U401</accession>
<gene>
    <name evidence="8" type="ORF">LSP00402_LOCUS21246</name>
</gene>
<evidence type="ECO:0000256" key="2">
    <source>
        <dbReference type="ARBA" id="ARBA00022692"/>
    </source>
</evidence>
<dbReference type="GO" id="GO:0016020">
    <property type="term" value="C:membrane"/>
    <property type="evidence" value="ECO:0007669"/>
    <property type="project" value="UniProtKB-SubCell"/>
</dbReference>
<dbReference type="Pfam" id="PF06814">
    <property type="entry name" value="GOST_TM"/>
    <property type="match status" value="1"/>
</dbReference>
<dbReference type="AlphaFoldDB" id="A0A7S2U401"/>
<keyword evidence="2 6" id="KW-0812">Transmembrane</keyword>
<sequence length="259" mass="29758">MIENMILYFDYAHFNASGARHEFVFVLGIIITMIRRTISRMLIMAVSIGFAIVRPDLGKNKKHILNFGVVYFCLGLTQQILIDLAKVHTGIGDRWRTLLSIPVAAADSGCYWFIFISLYHLITMLRVRQQIVKLAVYKTFTKVLVFSLICATVFSVYHLYLTASHQVIQHWKIWWLLDEGIWNILFCVIFLAICFLFRPSQSAKRYAYSQLSTDMADDEYGLEDDIGNVELQPVETDEPLFALGDDEEPVVDKKTAKVD</sequence>
<feature type="transmembrane region" description="Helical" evidence="6">
    <location>
        <begin position="101"/>
        <end position="122"/>
    </location>
</feature>
<dbReference type="EMBL" id="HBHP01034511">
    <property type="protein sequence ID" value="CAD9777230.1"/>
    <property type="molecule type" value="Transcribed_RNA"/>
</dbReference>
<organism evidence="8">
    <name type="scientific">Lotharella oceanica</name>
    <dbReference type="NCBI Taxonomy" id="641309"/>
    <lineage>
        <taxon>Eukaryota</taxon>
        <taxon>Sar</taxon>
        <taxon>Rhizaria</taxon>
        <taxon>Cercozoa</taxon>
        <taxon>Chlorarachniophyceae</taxon>
        <taxon>Lotharella</taxon>
    </lineage>
</organism>
<evidence type="ECO:0000313" key="8">
    <source>
        <dbReference type="EMBL" id="CAD9777230.1"/>
    </source>
</evidence>
<feature type="transmembrane region" description="Helical" evidence="6">
    <location>
        <begin position="64"/>
        <end position="81"/>
    </location>
</feature>
<evidence type="ECO:0000256" key="4">
    <source>
        <dbReference type="ARBA" id="ARBA00022989"/>
    </source>
</evidence>
<evidence type="ECO:0000256" key="1">
    <source>
        <dbReference type="ARBA" id="ARBA00004141"/>
    </source>
</evidence>
<dbReference type="GO" id="GO:0005794">
    <property type="term" value="C:Golgi apparatus"/>
    <property type="evidence" value="ECO:0007669"/>
    <property type="project" value="TreeGrafter"/>
</dbReference>
<dbReference type="PANTHER" id="PTHR21229:SF1">
    <property type="entry name" value="GH17801P"/>
    <property type="match status" value="1"/>
</dbReference>
<evidence type="ECO:0000256" key="6">
    <source>
        <dbReference type="SAM" id="Phobius"/>
    </source>
</evidence>
<feature type="transmembrane region" description="Helical" evidence="6">
    <location>
        <begin position="180"/>
        <end position="197"/>
    </location>
</feature>
<protein>
    <recommendedName>
        <fullName evidence="7">GOST seven transmembrane domain-containing protein</fullName>
    </recommendedName>
</protein>
<keyword evidence="5 6" id="KW-0472">Membrane</keyword>
<evidence type="ECO:0000259" key="7">
    <source>
        <dbReference type="Pfam" id="PF06814"/>
    </source>
</evidence>
<evidence type="ECO:0000256" key="3">
    <source>
        <dbReference type="ARBA" id="ARBA00022729"/>
    </source>
</evidence>
<name>A0A7S2U401_9EUKA</name>
<dbReference type="PANTHER" id="PTHR21229">
    <property type="entry name" value="LUNG SEVEN TRANSMEMBRANE RECEPTOR"/>
    <property type="match status" value="1"/>
</dbReference>